<dbReference type="OrthoDB" id="1869961at2759"/>
<dbReference type="EMBL" id="JACXVP010000010">
    <property type="protein sequence ID" value="KAG5580664.1"/>
    <property type="molecule type" value="Genomic_DNA"/>
</dbReference>
<dbReference type="Proteomes" id="UP000824120">
    <property type="component" value="Chromosome 10"/>
</dbReference>
<proteinExistence type="inferred from homology"/>
<gene>
    <name evidence="6" type="ORF">H5410_051291</name>
</gene>
<sequence length="62" mass="6817">MNLIAAALDISQVNAQHRCTEILYLKGCILYDCKKECSKKHNGNGLCSSGGTTGKYPFDYET</sequence>
<dbReference type="Pfam" id="PF07333">
    <property type="entry name" value="SLR1-BP"/>
    <property type="match status" value="1"/>
</dbReference>
<evidence type="ECO:0000256" key="3">
    <source>
        <dbReference type="ARBA" id="ARBA00022577"/>
    </source>
</evidence>
<evidence type="ECO:0000313" key="7">
    <source>
        <dbReference type="Proteomes" id="UP000824120"/>
    </source>
</evidence>
<dbReference type="GO" id="GO:0031640">
    <property type="term" value="P:killing of cells of another organism"/>
    <property type="evidence" value="ECO:0007669"/>
    <property type="project" value="UniProtKB-KW"/>
</dbReference>
<organism evidence="6 7">
    <name type="scientific">Solanum commersonii</name>
    <name type="common">Commerson's wild potato</name>
    <name type="synonym">Commerson's nightshade</name>
    <dbReference type="NCBI Taxonomy" id="4109"/>
    <lineage>
        <taxon>Eukaryota</taxon>
        <taxon>Viridiplantae</taxon>
        <taxon>Streptophyta</taxon>
        <taxon>Embryophyta</taxon>
        <taxon>Tracheophyta</taxon>
        <taxon>Spermatophyta</taxon>
        <taxon>Magnoliopsida</taxon>
        <taxon>eudicotyledons</taxon>
        <taxon>Gunneridae</taxon>
        <taxon>Pentapetalae</taxon>
        <taxon>asterids</taxon>
        <taxon>lamiids</taxon>
        <taxon>Solanales</taxon>
        <taxon>Solanaceae</taxon>
        <taxon>Solanoideae</taxon>
        <taxon>Solaneae</taxon>
        <taxon>Solanum</taxon>
    </lineage>
</organism>
<keyword evidence="4" id="KW-0611">Plant defense</keyword>
<keyword evidence="2" id="KW-0929">Antimicrobial</keyword>
<evidence type="ECO:0000256" key="2">
    <source>
        <dbReference type="ARBA" id="ARBA00022529"/>
    </source>
</evidence>
<evidence type="ECO:0000256" key="1">
    <source>
        <dbReference type="ARBA" id="ARBA00006722"/>
    </source>
</evidence>
<name>A0A9J5X0I5_SOLCO</name>
<accession>A0A9J5X0I5</accession>
<keyword evidence="5" id="KW-1015">Disulfide bond</keyword>
<protein>
    <submittedName>
        <fullName evidence="6">Uncharacterized protein</fullName>
    </submittedName>
</protein>
<dbReference type="InterPro" id="IPR010851">
    <property type="entry name" value="DEFL"/>
</dbReference>
<comment type="caution">
    <text evidence="6">The sequence shown here is derived from an EMBL/GenBank/DDBJ whole genome shotgun (WGS) entry which is preliminary data.</text>
</comment>
<keyword evidence="3" id="KW-0295">Fungicide</keyword>
<dbReference type="GO" id="GO:0050832">
    <property type="term" value="P:defense response to fungus"/>
    <property type="evidence" value="ECO:0007669"/>
    <property type="project" value="UniProtKB-KW"/>
</dbReference>
<comment type="similarity">
    <text evidence="1">Belongs to the DEFL family.</text>
</comment>
<evidence type="ECO:0000313" key="6">
    <source>
        <dbReference type="EMBL" id="KAG5580664.1"/>
    </source>
</evidence>
<evidence type="ECO:0000256" key="4">
    <source>
        <dbReference type="ARBA" id="ARBA00022821"/>
    </source>
</evidence>
<keyword evidence="7" id="KW-1185">Reference proteome</keyword>
<evidence type="ECO:0000256" key="5">
    <source>
        <dbReference type="ARBA" id="ARBA00023157"/>
    </source>
</evidence>
<dbReference type="AlphaFoldDB" id="A0A9J5X0I5"/>
<reference evidence="6 7" key="1">
    <citation type="submission" date="2020-09" db="EMBL/GenBank/DDBJ databases">
        <title>De no assembly of potato wild relative species, Solanum commersonii.</title>
        <authorList>
            <person name="Cho K."/>
        </authorList>
    </citation>
    <scope>NUCLEOTIDE SEQUENCE [LARGE SCALE GENOMIC DNA]</scope>
    <source>
        <strain evidence="6">LZ3.2</strain>
        <tissue evidence="6">Leaf</tissue>
    </source>
</reference>